<gene>
    <name evidence="13" type="ORF">MNBD_GAMMA23-1760</name>
</gene>
<evidence type="ECO:0000256" key="1">
    <source>
        <dbReference type="ARBA" id="ARBA00004141"/>
    </source>
</evidence>
<keyword evidence="5 12" id="KW-1133">Transmembrane helix</keyword>
<accession>A0A3B0ZSD6</accession>
<keyword evidence="8" id="KW-0350">Heme biosynthesis</keyword>
<evidence type="ECO:0000256" key="12">
    <source>
        <dbReference type="SAM" id="Phobius"/>
    </source>
</evidence>
<keyword evidence="7" id="KW-0408">Iron</keyword>
<comment type="subcellular location">
    <subcellularLocation>
        <location evidence="1">Membrane</location>
        <topology evidence="1">Multi-pass membrane protein</topology>
    </subcellularLocation>
</comment>
<dbReference type="PANTHER" id="PTHR35457">
    <property type="entry name" value="HEME A SYNTHASE"/>
    <property type="match status" value="1"/>
</dbReference>
<dbReference type="GO" id="GO:0046872">
    <property type="term" value="F:metal ion binding"/>
    <property type="evidence" value="ECO:0007669"/>
    <property type="project" value="UniProtKB-KW"/>
</dbReference>
<organism evidence="13">
    <name type="scientific">hydrothermal vent metagenome</name>
    <dbReference type="NCBI Taxonomy" id="652676"/>
    <lineage>
        <taxon>unclassified sequences</taxon>
        <taxon>metagenomes</taxon>
        <taxon>ecological metagenomes</taxon>
    </lineage>
</organism>
<dbReference type="InterPro" id="IPR050450">
    <property type="entry name" value="COX15/CtaA_HemeA_synthase"/>
</dbReference>
<dbReference type="GO" id="GO:0006784">
    <property type="term" value="P:heme A biosynthetic process"/>
    <property type="evidence" value="ECO:0007669"/>
    <property type="project" value="InterPro"/>
</dbReference>
<keyword evidence="2" id="KW-1003">Cell membrane</keyword>
<feature type="transmembrane region" description="Helical" evidence="12">
    <location>
        <begin position="109"/>
        <end position="130"/>
    </location>
</feature>
<keyword evidence="6" id="KW-0560">Oxidoreductase</keyword>
<feature type="transmembrane region" description="Helical" evidence="12">
    <location>
        <begin position="311"/>
        <end position="331"/>
    </location>
</feature>
<keyword evidence="4" id="KW-0479">Metal-binding</keyword>
<dbReference type="GO" id="GO:0016491">
    <property type="term" value="F:oxidoreductase activity"/>
    <property type="evidence" value="ECO:0007669"/>
    <property type="project" value="UniProtKB-KW"/>
</dbReference>
<feature type="transmembrane region" description="Helical" evidence="12">
    <location>
        <begin position="80"/>
        <end position="97"/>
    </location>
</feature>
<evidence type="ECO:0000256" key="4">
    <source>
        <dbReference type="ARBA" id="ARBA00022723"/>
    </source>
</evidence>
<keyword evidence="3 12" id="KW-0812">Transmembrane</keyword>
<feature type="transmembrane region" description="Helical" evidence="12">
    <location>
        <begin position="284"/>
        <end position="305"/>
    </location>
</feature>
<proteinExistence type="predicted"/>
<dbReference type="Pfam" id="PF02628">
    <property type="entry name" value="COX15-CtaA"/>
    <property type="match status" value="1"/>
</dbReference>
<feature type="transmembrane region" description="Helical" evidence="12">
    <location>
        <begin position="9"/>
        <end position="29"/>
    </location>
</feature>
<evidence type="ECO:0000256" key="7">
    <source>
        <dbReference type="ARBA" id="ARBA00023004"/>
    </source>
</evidence>
<dbReference type="AlphaFoldDB" id="A0A3B0ZSD6"/>
<dbReference type="EMBL" id="UOFT01000052">
    <property type="protein sequence ID" value="VAW96388.1"/>
    <property type="molecule type" value="Genomic_DNA"/>
</dbReference>
<keyword evidence="10" id="KW-1015">Disulfide bond</keyword>
<evidence type="ECO:0000256" key="8">
    <source>
        <dbReference type="ARBA" id="ARBA00023133"/>
    </source>
</evidence>
<comment type="pathway">
    <text evidence="11">Porphyrin-containing compound metabolism.</text>
</comment>
<keyword evidence="9 12" id="KW-0472">Membrane</keyword>
<feature type="transmembrane region" description="Helical" evidence="12">
    <location>
        <begin position="250"/>
        <end position="272"/>
    </location>
</feature>
<dbReference type="PANTHER" id="PTHR35457:SF1">
    <property type="entry name" value="HEME A SYNTHASE"/>
    <property type="match status" value="1"/>
</dbReference>
<feature type="transmembrane region" description="Helical" evidence="12">
    <location>
        <begin position="175"/>
        <end position="195"/>
    </location>
</feature>
<evidence type="ECO:0000256" key="3">
    <source>
        <dbReference type="ARBA" id="ARBA00022692"/>
    </source>
</evidence>
<name>A0A3B0ZSD6_9ZZZZ</name>
<evidence type="ECO:0000256" key="10">
    <source>
        <dbReference type="ARBA" id="ARBA00023157"/>
    </source>
</evidence>
<evidence type="ECO:0000256" key="11">
    <source>
        <dbReference type="ARBA" id="ARBA00023444"/>
    </source>
</evidence>
<evidence type="ECO:0000256" key="9">
    <source>
        <dbReference type="ARBA" id="ARBA00023136"/>
    </source>
</evidence>
<feature type="transmembrane region" description="Helical" evidence="12">
    <location>
        <begin position="136"/>
        <end position="154"/>
    </location>
</feature>
<evidence type="ECO:0000256" key="5">
    <source>
        <dbReference type="ARBA" id="ARBA00022989"/>
    </source>
</evidence>
<evidence type="ECO:0000256" key="6">
    <source>
        <dbReference type="ARBA" id="ARBA00023002"/>
    </source>
</evidence>
<dbReference type="GO" id="GO:0016020">
    <property type="term" value="C:membrane"/>
    <property type="evidence" value="ECO:0007669"/>
    <property type="project" value="UniProtKB-SubCell"/>
</dbReference>
<reference evidence="13" key="1">
    <citation type="submission" date="2018-06" db="EMBL/GenBank/DDBJ databases">
        <authorList>
            <person name="Zhirakovskaya E."/>
        </authorList>
    </citation>
    <scope>NUCLEOTIDE SEQUENCE</scope>
</reference>
<evidence type="ECO:0000256" key="2">
    <source>
        <dbReference type="ARBA" id="ARBA00022475"/>
    </source>
</evidence>
<dbReference type="InterPro" id="IPR003780">
    <property type="entry name" value="COX15/CtaA_fam"/>
</dbReference>
<protein>
    <submittedName>
        <fullName evidence="13">Heme A synthase, cytochrome oxidase biogenesis protein Cox15-CtaA</fullName>
    </submittedName>
</protein>
<evidence type="ECO:0000313" key="13">
    <source>
        <dbReference type="EMBL" id="VAW96388.1"/>
    </source>
</evidence>
<sequence>MHQSTFQKIALLATSLALFVVILGAYVRLSDAGLGCPDWPGCYGHFTVPQADHHVAAANEAYPERPVEAHKAWKEMAHRYFASALGLLIVILAVIAWRNKKVPGQQYRLPIFLVALVIFQGMLGMWTVTIKLNPTIVMSHLIGGMTTLSLLWWLSLRQSKIFVAHSSYPTQLKPFTSIAFIGLIIVAFQIMLGGWTSANYAALVCADFPTCQGYLIPPTDFKEAFNLWRGTEINFEGGVLDNTARVTIHFFHRIGALVTFLFVGWLGLKLIFGSEVPMLRTLGRILLFVLVLQVSLGIANVLLSLPLLVAVAHNGVGALLLLTLVAVNHAVRPTSQI</sequence>